<organism evidence="1">
    <name type="scientific">Flavobacterium sp. CFS9</name>
    <dbReference type="NCBI Taxonomy" id="3143118"/>
    <lineage>
        <taxon>Bacteria</taxon>
        <taxon>Pseudomonadati</taxon>
        <taxon>Bacteroidota</taxon>
        <taxon>Flavobacteriia</taxon>
        <taxon>Flavobacteriales</taxon>
        <taxon>Flavobacteriaceae</taxon>
        <taxon>Flavobacterium</taxon>
    </lineage>
</organism>
<protein>
    <submittedName>
        <fullName evidence="1">Uncharacterized protein</fullName>
    </submittedName>
</protein>
<sequence>MYTLYYLNRNYQLGTIKASTLDAPILIPEDLVFCNLRKGINFIKEPHKCIDFTDIERLIISSEFTDTELLKDYDFRKQNTYLNPLCEIDTSAPLVLDRMFTSWCEWFYPAGVQVYWSPTENGTYTLIPAFTPIQRFYNRADIPPDTRYWVKLYDPDRELFSNALEHYPAE</sequence>
<dbReference type="RefSeq" id="WP_369615998.1">
    <property type="nucleotide sequence ID" value="NZ_AP031573.1"/>
</dbReference>
<proteinExistence type="predicted"/>
<reference evidence="1" key="1">
    <citation type="submission" date="2024-05" db="EMBL/GenBank/DDBJ databases">
        <title>Whole-Genome Sequence of CFS9, a Potential Fish Probiotic Isolated from the Body Surface of Silurus asotus.</title>
        <authorList>
            <person name="Kojima M."/>
            <person name="Tobioka K."/>
            <person name="Yokota K."/>
            <person name="Nakatani H."/>
            <person name="Hori K."/>
            <person name="Tamaru Y."/>
            <person name="Okazaki F."/>
        </authorList>
    </citation>
    <scope>NUCLEOTIDE SEQUENCE</scope>
    <source>
        <strain evidence="1">CFS9</strain>
    </source>
</reference>
<name>A0AAT9H6B5_9FLAO</name>
<dbReference type="EMBL" id="AP031573">
    <property type="protein sequence ID" value="BFM44932.1"/>
    <property type="molecule type" value="Genomic_DNA"/>
</dbReference>
<evidence type="ECO:0000313" key="1">
    <source>
        <dbReference type="EMBL" id="BFM44932.1"/>
    </source>
</evidence>
<accession>A0AAT9H6B5</accession>
<gene>
    <name evidence="1" type="ORF">CFS9_35730</name>
</gene>
<dbReference type="AlphaFoldDB" id="A0AAT9H6B5"/>